<sequence length="328" mass="36192">MSTSSLRHISSETFAGHLRHTAPMDHPVPGEPRLVLFTVPGARVGLRGPARPGEQPAPTGLEHVTVRIVHHDGRRMIELVITDPRVFLDAYPLLRAVADRIQLGHQPMTSAVRDTLRQLGHLLQPEATLRRSTEIGLLGELCLFTGVALTAGPAVALQAWRGALSEEHDFGFPGYDVEVKTTTYEHRRHTIESLTQLVPTGTRPLWLVSVQITVAGHDGTTLPDLIGRTRALLSPGADRMRFDELLYAAGWAERHTISCGTRWRLRTPPASFTVDAGFPRITPAMLQAQTDLARVTDVRYRTDLTGRPEDNPPDLLRTALTAGQQELR</sequence>
<keyword evidence="3" id="KW-1185">Reference proteome</keyword>
<dbReference type="RefSeq" id="WP_141714031.1">
    <property type="nucleotide sequence ID" value="NZ_FMHU01000001.1"/>
</dbReference>
<gene>
    <name evidence="2" type="ORF">GA0074694_2101</name>
</gene>
<dbReference type="InterPro" id="IPR025534">
    <property type="entry name" value="DUF4420"/>
</dbReference>
<evidence type="ECO:0000313" key="2">
    <source>
        <dbReference type="EMBL" id="SCL17700.1"/>
    </source>
</evidence>
<dbReference type="Proteomes" id="UP000198906">
    <property type="component" value="Unassembled WGS sequence"/>
</dbReference>
<organism evidence="2 3">
    <name type="scientific">Micromonospora inyonensis</name>
    <dbReference type="NCBI Taxonomy" id="47866"/>
    <lineage>
        <taxon>Bacteria</taxon>
        <taxon>Bacillati</taxon>
        <taxon>Actinomycetota</taxon>
        <taxon>Actinomycetes</taxon>
        <taxon>Micromonosporales</taxon>
        <taxon>Micromonosporaceae</taxon>
        <taxon>Micromonospora</taxon>
    </lineage>
</organism>
<dbReference type="AlphaFoldDB" id="A0A1C6RKK7"/>
<dbReference type="EMBL" id="FMHU01000001">
    <property type="protein sequence ID" value="SCL17700.1"/>
    <property type="molecule type" value="Genomic_DNA"/>
</dbReference>
<name>A0A1C6RKK7_9ACTN</name>
<protein>
    <submittedName>
        <fullName evidence="2">Putative PD-(D/E)XK family member</fullName>
    </submittedName>
</protein>
<accession>A0A1C6RKK7</accession>
<feature type="region of interest" description="Disordered" evidence="1">
    <location>
        <begin position="303"/>
        <end position="328"/>
    </location>
</feature>
<dbReference type="STRING" id="47866.GA0074694_2101"/>
<proteinExistence type="predicted"/>
<evidence type="ECO:0000313" key="3">
    <source>
        <dbReference type="Proteomes" id="UP000198906"/>
    </source>
</evidence>
<dbReference type="Pfam" id="PF14390">
    <property type="entry name" value="DUF4420"/>
    <property type="match status" value="1"/>
</dbReference>
<reference evidence="3" key="1">
    <citation type="submission" date="2016-06" db="EMBL/GenBank/DDBJ databases">
        <authorList>
            <person name="Varghese N."/>
        </authorList>
    </citation>
    <scope>NUCLEOTIDE SEQUENCE [LARGE SCALE GENOMIC DNA]</scope>
    <source>
        <strain evidence="3">DSM 46123</strain>
    </source>
</reference>
<evidence type="ECO:0000256" key="1">
    <source>
        <dbReference type="SAM" id="MobiDB-lite"/>
    </source>
</evidence>